<dbReference type="Proteomes" id="UP000596661">
    <property type="component" value="Chromosome 3"/>
</dbReference>
<keyword evidence="3" id="KW-1185">Reference proteome</keyword>
<dbReference type="InterPro" id="IPR001810">
    <property type="entry name" value="F-box_dom"/>
</dbReference>
<dbReference type="InterPro" id="IPR053772">
    <property type="entry name" value="At1g61320/At1g61330-like"/>
</dbReference>
<dbReference type="AlphaFoldDB" id="A0A803QX41"/>
<dbReference type="EMBL" id="UZAU01000246">
    <property type="status" value="NOT_ANNOTATED_CDS"/>
    <property type="molecule type" value="Genomic_DNA"/>
</dbReference>
<dbReference type="SUPFAM" id="SSF81383">
    <property type="entry name" value="F-box domain"/>
    <property type="match status" value="1"/>
</dbReference>
<dbReference type="Gene3D" id="3.80.10.10">
    <property type="entry name" value="Ribonuclease Inhibitor"/>
    <property type="match status" value="1"/>
</dbReference>
<dbReference type="InterPro" id="IPR036047">
    <property type="entry name" value="F-box-like_dom_sf"/>
</dbReference>
<sequence length="468" mass="53743">MDNKKPRTTSSMVDRISKLPDSVILHILSFLPIEDVVSTCLISKRWKLMWYKVPKLSFSNKTTRFRLRGGQKTFCNYVDNCLEHRKRVMHSIPNSVITRFELHMDCYKRSKAAHIDKWLAFVVENSVEEINLFLSRANDDDDGQLYYYCLPKTVVFNASCLTVLELSMVELDSRYSFSFPSLKSLSLTLVRFADKDVVDGLLLGSPSLEKLWLISCSLSNDHQLHISSLSLKFLKIRLANIVEQIEAVNLESLDLYCVSFSKNLSVSKAIRNLSLTCDWRMEKSSIEYLISSLPLLENLTLSNCQYLGLKQIKISSQSLKSFNLNNSYDVEMNVIIESAPKLASFCYVGNIKFSISMESPNLINGTFIIIERRENYNGDWFIDMINFLLNLNCSWNSVSLHVDSAKGLILPENLKRLSHSPLVNWEHLRVFTDYEPENKSDLRDALMWISPSLKTLSIAKKGIFLKTF</sequence>
<dbReference type="EnsemblPlants" id="novel_model_2466_5bd9a17a">
    <property type="protein sequence ID" value="cds.novel_model_2466_5bd9a17a"/>
    <property type="gene ID" value="novel_gene_1318_5bd9a17a"/>
</dbReference>
<dbReference type="Pfam" id="PF00646">
    <property type="entry name" value="F-box"/>
    <property type="match status" value="1"/>
</dbReference>
<evidence type="ECO:0000313" key="2">
    <source>
        <dbReference type="EnsemblPlants" id="cds.novel_model_2466_5bd9a17a"/>
    </source>
</evidence>
<feature type="domain" description="F-box" evidence="1">
    <location>
        <begin position="13"/>
        <end position="61"/>
    </location>
</feature>
<dbReference type="InterPro" id="IPR032675">
    <property type="entry name" value="LRR_dom_sf"/>
</dbReference>
<dbReference type="PROSITE" id="PS50181">
    <property type="entry name" value="FBOX"/>
    <property type="match status" value="1"/>
</dbReference>
<dbReference type="InterPro" id="IPR055357">
    <property type="entry name" value="LRR_At1g61320_AtMIF1"/>
</dbReference>
<dbReference type="PANTHER" id="PTHR34145:SF28">
    <property type="entry name" value="F-BOX DOMAIN-CONTAINING PROTEIN"/>
    <property type="match status" value="1"/>
</dbReference>
<dbReference type="PANTHER" id="PTHR34145">
    <property type="entry name" value="OS02G0105600 PROTEIN"/>
    <property type="match status" value="1"/>
</dbReference>
<dbReference type="SUPFAM" id="SSF52058">
    <property type="entry name" value="L domain-like"/>
    <property type="match status" value="1"/>
</dbReference>
<protein>
    <recommendedName>
        <fullName evidence="1">F-box domain-containing protein</fullName>
    </recommendedName>
</protein>
<reference evidence="2" key="1">
    <citation type="submission" date="2018-11" db="EMBL/GenBank/DDBJ databases">
        <authorList>
            <person name="Grassa J C."/>
        </authorList>
    </citation>
    <scope>NUCLEOTIDE SEQUENCE [LARGE SCALE GENOMIC DNA]</scope>
</reference>
<name>A0A803QX41_CANSA</name>
<dbReference type="Gramene" id="novel_model_2466_5bd9a17a">
    <property type="protein sequence ID" value="cds.novel_model_2466_5bd9a17a"/>
    <property type="gene ID" value="novel_gene_1318_5bd9a17a"/>
</dbReference>
<proteinExistence type="predicted"/>
<evidence type="ECO:0000313" key="3">
    <source>
        <dbReference type="Proteomes" id="UP000596661"/>
    </source>
</evidence>
<dbReference type="OrthoDB" id="1163307at2759"/>
<dbReference type="Gene3D" id="1.20.1280.50">
    <property type="match status" value="1"/>
</dbReference>
<dbReference type="Pfam" id="PF23622">
    <property type="entry name" value="LRR_At1g61320_AtMIF1"/>
    <property type="match status" value="1"/>
</dbReference>
<organism evidence="2 3">
    <name type="scientific">Cannabis sativa</name>
    <name type="common">Hemp</name>
    <name type="synonym">Marijuana</name>
    <dbReference type="NCBI Taxonomy" id="3483"/>
    <lineage>
        <taxon>Eukaryota</taxon>
        <taxon>Viridiplantae</taxon>
        <taxon>Streptophyta</taxon>
        <taxon>Embryophyta</taxon>
        <taxon>Tracheophyta</taxon>
        <taxon>Spermatophyta</taxon>
        <taxon>Magnoliopsida</taxon>
        <taxon>eudicotyledons</taxon>
        <taxon>Gunneridae</taxon>
        <taxon>Pentapetalae</taxon>
        <taxon>rosids</taxon>
        <taxon>fabids</taxon>
        <taxon>Rosales</taxon>
        <taxon>Cannabaceae</taxon>
        <taxon>Cannabis</taxon>
    </lineage>
</organism>
<accession>A0A803QX41</accession>
<dbReference type="CDD" id="cd22160">
    <property type="entry name" value="F-box_AtFBL13-like"/>
    <property type="match status" value="1"/>
</dbReference>
<dbReference type="OMA" id="ALMWISP"/>
<dbReference type="InterPro" id="IPR053781">
    <property type="entry name" value="F-box_AtFBL13-like"/>
</dbReference>
<evidence type="ECO:0000259" key="1">
    <source>
        <dbReference type="PROSITE" id="PS50181"/>
    </source>
</evidence>
<gene>
    <name evidence="2" type="primary">LOC115709198</name>
</gene>
<reference evidence="2" key="2">
    <citation type="submission" date="2021-03" db="UniProtKB">
        <authorList>
            <consortium name="EnsemblPlants"/>
        </authorList>
    </citation>
    <scope>IDENTIFICATION</scope>
</reference>